<dbReference type="EMBL" id="JAAIUW010000002">
    <property type="protein sequence ID" value="KAF7842897.1"/>
    <property type="molecule type" value="Genomic_DNA"/>
</dbReference>
<comment type="caution">
    <text evidence="2">The sequence shown here is derived from an EMBL/GenBank/DDBJ whole genome shotgun (WGS) entry which is preliminary data.</text>
</comment>
<sequence>MKTRWNKQMLLGVILQQLRKYKGHTLPTDSSAIRRLHSRETPLDIDSKANGVTKHKTN</sequence>
<accession>A0A835CKZ4</accession>
<name>A0A835CKZ4_9FABA</name>
<evidence type="ECO:0000256" key="1">
    <source>
        <dbReference type="SAM" id="MobiDB-lite"/>
    </source>
</evidence>
<feature type="region of interest" description="Disordered" evidence="1">
    <location>
        <begin position="29"/>
        <end position="58"/>
    </location>
</feature>
<evidence type="ECO:0000313" key="3">
    <source>
        <dbReference type="Proteomes" id="UP000634136"/>
    </source>
</evidence>
<gene>
    <name evidence="2" type="ORF">G2W53_005195</name>
</gene>
<dbReference type="AlphaFoldDB" id="A0A835CKZ4"/>
<evidence type="ECO:0000313" key="2">
    <source>
        <dbReference type="EMBL" id="KAF7842897.1"/>
    </source>
</evidence>
<protein>
    <submittedName>
        <fullName evidence="2">Uncharacterized protein</fullName>
    </submittedName>
</protein>
<proteinExistence type="predicted"/>
<keyword evidence="3" id="KW-1185">Reference proteome</keyword>
<reference evidence="2" key="1">
    <citation type="submission" date="2020-09" db="EMBL/GenBank/DDBJ databases">
        <title>Genome-Enabled Discovery of Anthraquinone Biosynthesis in Senna tora.</title>
        <authorList>
            <person name="Kang S.-H."/>
            <person name="Pandey R.P."/>
            <person name="Lee C.-M."/>
            <person name="Sim J.-S."/>
            <person name="Jeong J.-T."/>
            <person name="Choi B.-S."/>
            <person name="Jung M."/>
            <person name="Ginzburg D."/>
            <person name="Zhao K."/>
            <person name="Won S.Y."/>
            <person name="Oh T.-J."/>
            <person name="Yu Y."/>
            <person name="Kim N.-H."/>
            <person name="Lee O.R."/>
            <person name="Lee T.-H."/>
            <person name="Bashyal P."/>
            <person name="Kim T.-S."/>
            <person name="Lee W.-H."/>
            <person name="Kawkins C."/>
            <person name="Kim C.-K."/>
            <person name="Kim J.S."/>
            <person name="Ahn B.O."/>
            <person name="Rhee S.Y."/>
            <person name="Sohng J.K."/>
        </authorList>
    </citation>
    <scope>NUCLEOTIDE SEQUENCE</scope>
    <source>
        <tissue evidence="2">Leaf</tissue>
    </source>
</reference>
<feature type="compositionally biased region" description="Basic and acidic residues" evidence="1">
    <location>
        <begin position="38"/>
        <end position="47"/>
    </location>
</feature>
<organism evidence="2 3">
    <name type="scientific">Senna tora</name>
    <dbReference type="NCBI Taxonomy" id="362788"/>
    <lineage>
        <taxon>Eukaryota</taxon>
        <taxon>Viridiplantae</taxon>
        <taxon>Streptophyta</taxon>
        <taxon>Embryophyta</taxon>
        <taxon>Tracheophyta</taxon>
        <taxon>Spermatophyta</taxon>
        <taxon>Magnoliopsida</taxon>
        <taxon>eudicotyledons</taxon>
        <taxon>Gunneridae</taxon>
        <taxon>Pentapetalae</taxon>
        <taxon>rosids</taxon>
        <taxon>fabids</taxon>
        <taxon>Fabales</taxon>
        <taxon>Fabaceae</taxon>
        <taxon>Caesalpinioideae</taxon>
        <taxon>Cassia clade</taxon>
        <taxon>Senna</taxon>
    </lineage>
</organism>
<dbReference type="Proteomes" id="UP000634136">
    <property type="component" value="Unassembled WGS sequence"/>
</dbReference>